<sequence>MKTIGVPNEWIDLIDSMVPDILELIVASWVLMPTIVPDTREDPITEELCRLLRANRSSGDLPFRIDIQMVELDPTPGETQGRLDIAFSPMVPREDIYFCLECKRLSVPDGTTTRSFATEYVTHGMMRFIRGKYGKRVKHGGMLGYVFDGNVTSAFAAIAAAIRARLSDLGMDAPGEMKKSSIRPHDSNCRETYHKRGELGPFIIHHQVVPV</sequence>
<comment type="caution">
    <text evidence="1">The sequence shown here is derived from an EMBL/GenBank/DDBJ whole genome shotgun (WGS) entry which is preliminary data.</text>
</comment>
<evidence type="ECO:0008006" key="3">
    <source>
        <dbReference type="Google" id="ProtNLM"/>
    </source>
</evidence>
<dbReference type="RefSeq" id="WP_239370633.1">
    <property type="nucleotide sequence ID" value="NZ_JAKREW010000073.1"/>
</dbReference>
<keyword evidence="2" id="KW-1185">Reference proteome</keyword>
<evidence type="ECO:0000313" key="1">
    <source>
        <dbReference type="EMBL" id="MCG7509136.1"/>
    </source>
</evidence>
<protein>
    <recommendedName>
        <fullName evidence="3">Restriction endonuclease type IV Mrr domain-containing protein</fullName>
    </recommendedName>
</protein>
<dbReference type="Proteomes" id="UP001201701">
    <property type="component" value="Unassembled WGS sequence"/>
</dbReference>
<name>A0ABS9QR05_9HYPH</name>
<organism evidence="1 2">
    <name type="scientific">Mesorhizobium retamae</name>
    <dbReference type="NCBI Taxonomy" id="2912854"/>
    <lineage>
        <taxon>Bacteria</taxon>
        <taxon>Pseudomonadati</taxon>
        <taxon>Pseudomonadota</taxon>
        <taxon>Alphaproteobacteria</taxon>
        <taxon>Hyphomicrobiales</taxon>
        <taxon>Phyllobacteriaceae</taxon>
        <taxon>Mesorhizobium</taxon>
    </lineage>
</organism>
<reference evidence="1 2" key="1">
    <citation type="submission" date="2022-02" db="EMBL/GenBank/DDBJ databases">
        <title>Draft genome sequence of Mezorhizobium retamae strain IRAMC:0171 isolated from Retama raetam nodules.</title>
        <authorList>
            <person name="Bengaied R."/>
            <person name="Sbissi I."/>
            <person name="Huber K."/>
            <person name="Ghodbane F."/>
            <person name="Nouioui I."/>
            <person name="Tarhouni M."/>
            <person name="Gtari M."/>
        </authorList>
    </citation>
    <scope>NUCLEOTIDE SEQUENCE [LARGE SCALE GENOMIC DNA]</scope>
    <source>
        <strain evidence="1 2">IRAMC:0171</strain>
    </source>
</reference>
<dbReference type="EMBL" id="JAKREW010000073">
    <property type="protein sequence ID" value="MCG7509136.1"/>
    <property type="molecule type" value="Genomic_DNA"/>
</dbReference>
<gene>
    <name evidence="1" type="ORF">L4923_29295</name>
</gene>
<accession>A0ABS9QR05</accession>
<proteinExistence type="predicted"/>
<evidence type="ECO:0000313" key="2">
    <source>
        <dbReference type="Proteomes" id="UP001201701"/>
    </source>
</evidence>